<gene>
    <name evidence="1" type="ORF">TMES_07360</name>
</gene>
<sequence length="409" mass="45232">MMVSFNSVMTVVDAERLRAVRDRVWQHMAANRFAGADPFDGLHSKYTGSVILRHRISRLAWLQAMKHAPAKIRDCAAIPPMVNPKTLALLLGAGAGVPVSDWTVSPTSSAGTFNRAKIAMDLTRQLLALQNPDGGWGYPFAWQARAFFAQSGQSNAIVTCFVVDGLLNGGKMPPDHPALQAAAVFLQRDLWRKPPAAGADGGYFGYIAGADAEIYNVTLWAAWILWRLVPGNPCSQPAIDRVLGQQRADGAWVYGRRAHHGFVDGFHSGYILDLLHRLDHAGWPGLEKAMDRGWEFYQRACFDGQGLPRSFAGKNRYLDSHAVAQAMATLQRFGAFAQARNVALFAIDHLFDQNRGVFYAGIGRFGKDRRVFMRWTQAWMVWAVSIMLDKQTPGIGKQANREDDGTALF</sequence>
<dbReference type="SUPFAM" id="SSF48239">
    <property type="entry name" value="Terpenoid cyclases/Protein prenyltransferases"/>
    <property type="match status" value="1"/>
</dbReference>
<dbReference type="Proteomes" id="UP000193391">
    <property type="component" value="Unassembled WGS sequence"/>
</dbReference>
<name>A0A1Y2L2Q5_9PROT</name>
<evidence type="ECO:0008006" key="3">
    <source>
        <dbReference type="Google" id="ProtNLM"/>
    </source>
</evidence>
<evidence type="ECO:0000313" key="2">
    <source>
        <dbReference type="Proteomes" id="UP000193391"/>
    </source>
</evidence>
<dbReference type="STRING" id="1293891.TMES_07360"/>
<reference evidence="1 2" key="1">
    <citation type="submission" date="2014-03" db="EMBL/GenBank/DDBJ databases">
        <title>The draft genome sequence of Thalassospira mesophila JCM 18969.</title>
        <authorList>
            <person name="Lai Q."/>
            <person name="Shao Z."/>
        </authorList>
    </citation>
    <scope>NUCLEOTIDE SEQUENCE [LARGE SCALE GENOMIC DNA]</scope>
    <source>
        <strain evidence="1 2">JCM 18969</strain>
    </source>
</reference>
<keyword evidence="2" id="KW-1185">Reference proteome</keyword>
<dbReference type="InterPro" id="IPR008930">
    <property type="entry name" value="Terpenoid_cyclase/PrenylTrfase"/>
</dbReference>
<proteinExistence type="predicted"/>
<accession>A0A1Y2L2Q5</accession>
<dbReference type="AlphaFoldDB" id="A0A1Y2L2Q5"/>
<comment type="caution">
    <text evidence="1">The sequence shown here is derived from an EMBL/GenBank/DDBJ whole genome shotgun (WGS) entry which is preliminary data.</text>
</comment>
<organism evidence="1 2">
    <name type="scientific">Thalassospira mesophila</name>
    <dbReference type="NCBI Taxonomy" id="1293891"/>
    <lineage>
        <taxon>Bacteria</taxon>
        <taxon>Pseudomonadati</taxon>
        <taxon>Pseudomonadota</taxon>
        <taxon>Alphaproteobacteria</taxon>
        <taxon>Rhodospirillales</taxon>
        <taxon>Thalassospiraceae</taxon>
        <taxon>Thalassospira</taxon>
    </lineage>
</organism>
<dbReference type="Gene3D" id="1.50.10.20">
    <property type="match status" value="1"/>
</dbReference>
<dbReference type="EMBL" id="JFKA01000002">
    <property type="protein sequence ID" value="OSQ39759.1"/>
    <property type="molecule type" value="Genomic_DNA"/>
</dbReference>
<protein>
    <recommendedName>
        <fullName evidence="3">Squalene cyclase C-terminal domain-containing protein</fullName>
    </recommendedName>
</protein>
<evidence type="ECO:0000313" key="1">
    <source>
        <dbReference type="EMBL" id="OSQ39759.1"/>
    </source>
</evidence>